<comment type="caution">
    <text evidence="8">Lacks conserved residue(s) required for the propagation of feature annotation.</text>
</comment>
<dbReference type="PANTHER" id="PTHR11766:SF0">
    <property type="entry name" value="TYROSINE--TRNA LIGASE, MITOCHONDRIAL"/>
    <property type="match status" value="1"/>
</dbReference>
<evidence type="ECO:0000256" key="2">
    <source>
        <dbReference type="ARBA" id="ARBA00022741"/>
    </source>
</evidence>
<dbReference type="InterPro" id="IPR024088">
    <property type="entry name" value="Tyr-tRNA-ligase_bac-type"/>
</dbReference>
<sequence>MTIFDELKQRNVINNITNEKKLEEFIKNKPGVYVGVDPSFKSMHLGNYYTLITINRLAKAGFKPYILIGGATGLIGDPSGKKAERKVLPLDVIRNNIECLTNQIKSLFDCEIVNNYDFYKDMNILQFLRDVGKLINVNYLLEKEIIKGRLESGISYAEFSYNLIQGYDFLNLYKNHNVWMQIGGSDQWGNITTGIEMIRKVCGDDNNALGLTINLLTKEDGTKFGKSEKGAIYLDSSITSPYQMYQFLVNQTDADVKKLLLALTFISVDEINSIMNAHNEAPFKKAAQKRLAFEIVKDIHGQDVATKCEEISAKLFSGEIASLSHNDLYDTLSSTPSITLSKSTNILDVLVELGVCPSKSNARTLVQSKSISINGQLIEDINFIVDKENSIDNKFSYIKKGKKNYFLINWN</sequence>
<feature type="short sequence motif" description="'KMSKS' region" evidence="8">
    <location>
        <begin position="223"/>
        <end position="227"/>
    </location>
</feature>
<dbReference type="InterPro" id="IPR002305">
    <property type="entry name" value="aa-tRNA-synth_Ic"/>
</dbReference>
<comment type="similarity">
    <text evidence="8">Belongs to the class-I aminoacyl-tRNA synthetase family. TyrS type 1 subfamily.</text>
</comment>
<dbReference type="Gene3D" id="3.40.50.620">
    <property type="entry name" value="HUPs"/>
    <property type="match status" value="1"/>
</dbReference>
<dbReference type="InterPro" id="IPR014729">
    <property type="entry name" value="Rossmann-like_a/b/a_fold"/>
</dbReference>
<comment type="subcellular location">
    <subcellularLocation>
        <location evidence="8">Cytoplasm</location>
    </subcellularLocation>
</comment>
<evidence type="ECO:0000256" key="1">
    <source>
        <dbReference type="ARBA" id="ARBA00022598"/>
    </source>
</evidence>
<gene>
    <name evidence="8 11" type="primary">tyrS</name>
    <name evidence="11" type="ORF">PlMoll_0890</name>
</gene>
<dbReference type="GO" id="GO:0005829">
    <property type="term" value="C:cytosol"/>
    <property type="evidence" value="ECO:0007669"/>
    <property type="project" value="TreeGrafter"/>
</dbReference>
<dbReference type="GO" id="GO:0004831">
    <property type="term" value="F:tyrosine-tRNA ligase activity"/>
    <property type="evidence" value="ECO:0007669"/>
    <property type="project" value="UniProtKB-UniRule"/>
</dbReference>
<dbReference type="SUPFAM" id="SSF55174">
    <property type="entry name" value="Alpha-L RNA-binding motif"/>
    <property type="match status" value="1"/>
</dbReference>
<organism evidence="11">
    <name type="scientific">uncultured Mycoplasmataceae bacterium</name>
    <dbReference type="NCBI Taxonomy" id="300027"/>
    <lineage>
        <taxon>Bacteria</taxon>
        <taxon>Bacillati</taxon>
        <taxon>Mycoplasmatota</taxon>
        <taxon>Mollicutes</taxon>
        <taxon>Mycoplasmataceae</taxon>
        <taxon>environmental samples</taxon>
    </lineage>
</organism>
<reference evidence="11" key="1">
    <citation type="journal article" date="2020" name="J. ISSAAS">
        <title>Lactobacilli and other gastrointestinal microbiota of Peromyscus leucopus, reservoir host for agents of Lyme disease and other zoonoses in North America.</title>
        <authorList>
            <person name="Milovic A."/>
            <person name="Bassam K."/>
            <person name="Shao H."/>
            <person name="Chatzistamou I."/>
            <person name="Tufts D.M."/>
            <person name="Diuk-Wasser M."/>
            <person name="Barbour A.G."/>
        </authorList>
    </citation>
    <scope>NUCLEOTIDE SEQUENCE</scope>
    <source>
        <strain evidence="11">LL85</strain>
    </source>
</reference>
<name>A0A6G9HIA4_9MOLU</name>
<dbReference type="EC" id="6.1.1.1" evidence="8"/>
<dbReference type="PANTHER" id="PTHR11766">
    <property type="entry name" value="TYROSYL-TRNA SYNTHETASE"/>
    <property type="match status" value="1"/>
</dbReference>
<dbReference type="GO" id="GO:0006437">
    <property type="term" value="P:tyrosyl-tRNA aminoacylation"/>
    <property type="evidence" value="ECO:0007669"/>
    <property type="project" value="UniProtKB-UniRule"/>
</dbReference>
<dbReference type="HAMAP" id="MF_02006">
    <property type="entry name" value="Tyr_tRNA_synth_type1"/>
    <property type="match status" value="1"/>
</dbReference>
<feature type="binding site" evidence="8">
    <location>
        <position position="33"/>
    </location>
    <ligand>
        <name>L-tyrosine</name>
        <dbReference type="ChEBI" id="CHEBI:58315"/>
    </ligand>
</feature>
<keyword evidence="4 9" id="KW-0694">RNA-binding</keyword>
<feature type="domain" description="Tyrosine--tRNA ligase SYY-like C-terminal" evidence="10">
    <location>
        <begin position="330"/>
        <end position="408"/>
    </location>
</feature>
<dbReference type="InterPro" id="IPR054608">
    <property type="entry name" value="SYY-like_C"/>
</dbReference>
<evidence type="ECO:0000259" key="10">
    <source>
        <dbReference type="Pfam" id="PF22421"/>
    </source>
</evidence>
<comment type="subunit">
    <text evidence="8">Homodimer.</text>
</comment>
<dbReference type="InterPro" id="IPR024107">
    <property type="entry name" value="Tyr-tRNA-ligase_bac_1"/>
</dbReference>
<dbReference type="Pfam" id="PF00579">
    <property type="entry name" value="tRNA-synt_1b"/>
    <property type="match status" value="1"/>
</dbReference>
<feature type="binding site" evidence="8">
    <location>
        <position position="161"/>
    </location>
    <ligand>
        <name>L-tyrosine</name>
        <dbReference type="ChEBI" id="CHEBI:58315"/>
    </ligand>
</feature>
<dbReference type="SUPFAM" id="SSF52374">
    <property type="entry name" value="Nucleotidylyl transferase"/>
    <property type="match status" value="1"/>
</dbReference>
<dbReference type="InterPro" id="IPR002307">
    <property type="entry name" value="Tyr-tRNA-ligase"/>
</dbReference>
<evidence type="ECO:0000256" key="7">
    <source>
        <dbReference type="ARBA" id="ARBA00048248"/>
    </source>
</evidence>
<dbReference type="InterPro" id="IPR036986">
    <property type="entry name" value="S4_RNA-bd_sf"/>
</dbReference>
<keyword evidence="2 8" id="KW-0547">Nucleotide-binding</keyword>
<feature type="binding site" evidence="8">
    <location>
        <position position="226"/>
    </location>
    <ligand>
        <name>ATP</name>
        <dbReference type="ChEBI" id="CHEBI:30616"/>
    </ligand>
</feature>
<dbReference type="PROSITE" id="PS50889">
    <property type="entry name" value="S4"/>
    <property type="match status" value="1"/>
</dbReference>
<dbReference type="PRINTS" id="PR01040">
    <property type="entry name" value="TRNASYNTHTYR"/>
</dbReference>
<feature type="binding site" evidence="8">
    <location>
        <position position="165"/>
    </location>
    <ligand>
        <name>L-tyrosine</name>
        <dbReference type="ChEBI" id="CHEBI:58315"/>
    </ligand>
</feature>
<dbReference type="GO" id="GO:0003723">
    <property type="term" value="F:RNA binding"/>
    <property type="evidence" value="ECO:0007669"/>
    <property type="project" value="UniProtKB-KW"/>
</dbReference>
<keyword evidence="1 8" id="KW-0436">Ligase</keyword>
<dbReference type="Pfam" id="PF22421">
    <property type="entry name" value="SYY_C-terminal"/>
    <property type="match status" value="1"/>
</dbReference>
<protein>
    <recommendedName>
        <fullName evidence="8">Tyrosine--tRNA ligase</fullName>
        <ecNumber evidence="8">6.1.1.1</ecNumber>
    </recommendedName>
    <alternativeName>
        <fullName evidence="8">Tyrosyl-tRNA synthetase</fullName>
        <shortName evidence="8">TyrRS</shortName>
    </alternativeName>
</protein>
<evidence type="ECO:0000256" key="5">
    <source>
        <dbReference type="ARBA" id="ARBA00022917"/>
    </source>
</evidence>
<dbReference type="GO" id="GO:0005524">
    <property type="term" value="F:ATP binding"/>
    <property type="evidence" value="ECO:0007669"/>
    <property type="project" value="UniProtKB-UniRule"/>
</dbReference>
<dbReference type="FunFam" id="1.10.240.10:FF:000001">
    <property type="entry name" value="Tyrosine--tRNA ligase"/>
    <property type="match status" value="1"/>
</dbReference>
<keyword evidence="3 8" id="KW-0067">ATP-binding</keyword>
<keyword evidence="5 8" id="KW-0648">Protein biosynthesis</keyword>
<comment type="catalytic activity">
    <reaction evidence="7 8">
        <text>tRNA(Tyr) + L-tyrosine + ATP = L-tyrosyl-tRNA(Tyr) + AMP + diphosphate + H(+)</text>
        <dbReference type="Rhea" id="RHEA:10220"/>
        <dbReference type="Rhea" id="RHEA-COMP:9706"/>
        <dbReference type="Rhea" id="RHEA-COMP:9707"/>
        <dbReference type="ChEBI" id="CHEBI:15378"/>
        <dbReference type="ChEBI" id="CHEBI:30616"/>
        <dbReference type="ChEBI" id="CHEBI:33019"/>
        <dbReference type="ChEBI" id="CHEBI:58315"/>
        <dbReference type="ChEBI" id="CHEBI:78442"/>
        <dbReference type="ChEBI" id="CHEBI:78536"/>
        <dbReference type="ChEBI" id="CHEBI:456215"/>
        <dbReference type="EC" id="6.1.1.1"/>
    </reaction>
</comment>
<evidence type="ECO:0000256" key="6">
    <source>
        <dbReference type="ARBA" id="ARBA00023146"/>
    </source>
</evidence>
<accession>A0A6G9HIA4</accession>
<dbReference type="Gene3D" id="3.10.290.10">
    <property type="entry name" value="RNA-binding S4 domain"/>
    <property type="match status" value="1"/>
</dbReference>
<dbReference type="NCBIfam" id="TIGR00234">
    <property type="entry name" value="tyrS"/>
    <property type="match status" value="1"/>
</dbReference>
<evidence type="ECO:0000256" key="3">
    <source>
        <dbReference type="ARBA" id="ARBA00022840"/>
    </source>
</evidence>
<evidence type="ECO:0000256" key="9">
    <source>
        <dbReference type="PROSITE-ProRule" id="PRU00182"/>
    </source>
</evidence>
<evidence type="ECO:0000313" key="11">
    <source>
        <dbReference type="EMBL" id="QIQ09926.1"/>
    </source>
</evidence>
<dbReference type="CDD" id="cd00805">
    <property type="entry name" value="TyrRS_core"/>
    <property type="match status" value="1"/>
</dbReference>
<dbReference type="Gene3D" id="1.10.240.10">
    <property type="entry name" value="Tyrosyl-Transfer RNA Synthetase"/>
    <property type="match status" value="1"/>
</dbReference>
<evidence type="ECO:0000256" key="4">
    <source>
        <dbReference type="ARBA" id="ARBA00022884"/>
    </source>
</evidence>
<keyword evidence="8" id="KW-0963">Cytoplasm</keyword>
<comment type="function">
    <text evidence="8">Catalyzes the attachment of tyrosine to tRNA(Tyr) in a two-step reaction: tyrosine is first activated by ATP to form Tyr-AMP and then transferred to the acceptor end of tRNA(Tyr).</text>
</comment>
<evidence type="ECO:0000256" key="8">
    <source>
        <dbReference type="HAMAP-Rule" id="MF_02006"/>
    </source>
</evidence>
<dbReference type="AlphaFoldDB" id="A0A6G9HIA4"/>
<keyword evidence="6 8" id="KW-0030">Aminoacyl-tRNA synthetase</keyword>
<proteinExistence type="inferred from homology"/>
<dbReference type="EMBL" id="MN991199">
    <property type="protein sequence ID" value="QIQ09926.1"/>
    <property type="molecule type" value="Genomic_DNA"/>
</dbReference>